<gene>
    <name evidence="1" type="ORF">HNI00_08565</name>
</gene>
<dbReference type="RefSeq" id="WP_316792475.1">
    <property type="nucleotide sequence ID" value="NZ_CP053540.1"/>
</dbReference>
<dbReference type="EMBL" id="CP053540">
    <property type="protein sequence ID" value="WOB43205.1"/>
    <property type="molecule type" value="Genomic_DNA"/>
</dbReference>
<dbReference type="KEGG" id="tog:HNI00_08565"/>
<evidence type="ECO:0000313" key="1">
    <source>
        <dbReference type="EMBL" id="WOB43205.1"/>
    </source>
</evidence>
<sequence>MTIPPQQVHPTRPQRITPASRIRAIALAAAIGLLGAVGATVGVRPAIACEYGNWVEPSRETRRYENMQLGVAFQIPANYRAMGRQGGQASIMNPTNYDYIQCITRSGYGEGGWFASVELNVDGVPTGSRGLEQAIRANHTWLDSQIRLVNQGGKELAVYLYTDQHDEIEVANIAFFTPDQRRIVTISGPQDDPVFQRAIATLELR</sequence>
<protein>
    <submittedName>
        <fullName evidence="1">Uncharacterized protein</fullName>
    </submittedName>
</protein>
<name>A0AA96YAQ6_9CYAN</name>
<dbReference type="AlphaFoldDB" id="A0AA96YAQ6"/>
<organism evidence="1">
    <name type="scientific">Thermoleptolyngbya oregonensis NK1-22</name>
    <dbReference type="NCBI Taxonomy" id="2547457"/>
    <lineage>
        <taxon>Bacteria</taxon>
        <taxon>Bacillati</taxon>
        <taxon>Cyanobacteriota</taxon>
        <taxon>Cyanophyceae</taxon>
        <taxon>Oculatellales</taxon>
        <taxon>Oculatellaceae</taxon>
        <taxon>Thermoleptolyngbya</taxon>
    </lineage>
</organism>
<reference evidence="1" key="1">
    <citation type="submission" date="2020-05" db="EMBL/GenBank/DDBJ databases">
        <authorList>
            <person name="Zhu T."/>
            <person name="Keshari N."/>
            <person name="Lu X."/>
        </authorList>
    </citation>
    <scope>NUCLEOTIDE SEQUENCE</scope>
    <source>
        <strain evidence="1">NK1-22</strain>
    </source>
</reference>
<accession>A0AA96YAQ6</accession>
<proteinExistence type="predicted"/>